<feature type="transmembrane region" description="Helical" evidence="1">
    <location>
        <begin position="6"/>
        <end position="30"/>
    </location>
</feature>
<protein>
    <recommendedName>
        <fullName evidence="4">DUF4446 domain-containing protein</fullName>
    </recommendedName>
</protein>
<evidence type="ECO:0000313" key="3">
    <source>
        <dbReference type="Proteomes" id="UP000176864"/>
    </source>
</evidence>
<gene>
    <name evidence="2" type="ORF">A2751_02170</name>
</gene>
<comment type="caution">
    <text evidence="2">The sequence shown here is derived from an EMBL/GenBank/DDBJ whole genome shotgun (WGS) entry which is preliminary data.</text>
</comment>
<keyword evidence="1" id="KW-1133">Transmembrane helix</keyword>
<dbReference type="Proteomes" id="UP000176864">
    <property type="component" value="Unassembled WGS sequence"/>
</dbReference>
<keyword evidence="1" id="KW-0812">Transmembrane</keyword>
<proteinExistence type="predicted"/>
<dbReference type="Pfam" id="PF14584">
    <property type="entry name" value="DUF4446"/>
    <property type="match status" value="1"/>
</dbReference>
<evidence type="ECO:0000313" key="2">
    <source>
        <dbReference type="EMBL" id="OGE77832.1"/>
    </source>
</evidence>
<dbReference type="InterPro" id="IPR027981">
    <property type="entry name" value="DUF4446"/>
</dbReference>
<accession>A0A1F5NK05</accession>
<organism evidence="2 3">
    <name type="scientific">Candidatus Doudnabacteria bacterium RIFCSPHIGHO2_01_FULL_46_14</name>
    <dbReference type="NCBI Taxonomy" id="1817824"/>
    <lineage>
        <taxon>Bacteria</taxon>
        <taxon>Candidatus Doudnaibacteriota</taxon>
    </lineage>
</organism>
<keyword evidence="1" id="KW-0472">Membrane</keyword>
<dbReference type="EMBL" id="MFEK01000016">
    <property type="protein sequence ID" value="OGE77832.1"/>
    <property type="molecule type" value="Genomic_DNA"/>
</dbReference>
<dbReference type="STRING" id="1817824.A2751_02170"/>
<evidence type="ECO:0008006" key="4">
    <source>
        <dbReference type="Google" id="ProtNLM"/>
    </source>
</evidence>
<reference evidence="2 3" key="1">
    <citation type="journal article" date="2016" name="Nat. Commun.">
        <title>Thousands of microbial genomes shed light on interconnected biogeochemical processes in an aquifer system.</title>
        <authorList>
            <person name="Anantharaman K."/>
            <person name="Brown C.T."/>
            <person name="Hug L.A."/>
            <person name="Sharon I."/>
            <person name="Castelle C.J."/>
            <person name="Probst A.J."/>
            <person name="Thomas B.C."/>
            <person name="Singh A."/>
            <person name="Wilkins M.J."/>
            <person name="Karaoz U."/>
            <person name="Brodie E.L."/>
            <person name="Williams K.H."/>
            <person name="Hubbard S.S."/>
            <person name="Banfield J.F."/>
        </authorList>
    </citation>
    <scope>NUCLEOTIDE SEQUENCE [LARGE SCALE GENOMIC DNA]</scope>
</reference>
<sequence length="165" mass="18489">MIDFLNNPYFILAVGIVSIINVLLLIWLFLRLRDFGMQHSQLVAGEEVPSIEEIVLKHKKTLATHNKNLKELGKILEELVESNRFNVQKTGLVRFNPFAEAGGNMSFTLALLDGNDNGIVISSLHAREGTRIYGKSIANGKSEYHLTEEEKLAINNAKLKDQSVE</sequence>
<dbReference type="AlphaFoldDB" id="A0A1F5NK05"/>
<name>A0A1F5NK05_9BACT</name>
<evidence type="ECO:0000256" key="1">
    <source>
        <dbReference type="SAM" id="Phobius"/>
    </source>
</evidence>